<dbReference type="InterPro" id="IPR013320">
    <property type="entry name" value="ConA-like_dom_sf"/>
</dbReference>
<sequence length="972" mass="107294">MANLKGQRIQIDATGVNLASGAQNTVEFWMYWRGVEGVMPFGWSNYDLYFSSGGFGFNTNNGDVLGIPSASLANRWVHVAGVFYNGVPNPTNVELYIDGVKQVISNRNASNVNRSVTNVAWIGGFGASGGYLFNGYIRNFRIWNRKLSAAEVSLAMTTPEGLPAGNGLIGQWYTDSIENVAPQYDYAFASGYSGWNPTALMTGSTSYPFDDNGDLYAGFMFQWDTPIRFTQLKFRSHVNFPMYNTSIYIDNLKVADNITITGTYTTLNGNWYGKSVTLVRKGASKDQTIQQVEFYGDVLTKGFDSSIKRVGSIPAWYTYNMQLVQIDNTLDVIGDTGHGGNDIWHMTRATNIGGAVQSVRSYQVTGWQQTTSHPDCFDYNPFNGHLYAVHNEDPFTMHKYLINKSGMSWSVSLVKSYTIANKLASGDTLNSWAGVKFAFNKQTNDGYAYVLANYQSAGSIAKLYRIKLDTDNVVPEFVTDIPWYFPNNLCSFAVTDDYVFLPTSTGVHVGAFGVRDGHLANAYPIVNNVNSYFNASSYNYDGETFVTANGYQYALTQLKIGNRKPNFNDMKVTPATVARQDYALTGSISHIDNKPMSYKVFVNGVEKVSVTTLPSPIAVNHLLMNKDLEIGINTVTVEALDSSGSISVFVLNIAKVNTDTSLNLTASTLTCHKENVTIEVAVFDAERDMTKFQILINGAAEYPESGFTENLKTPYTYVHTIRNSRLSIGDNLVAVNVVDEFGSTVTKSFTIKKFNAEAKAEEAAVRGQMLYANITDGDGDAVRYKILVNGNQVYPPTLGTMTQYLPTPINVQYRLPKESIIFGNVHEVKIVMEDDMGVTSSWVTNPLIEYAGLMFVSENNQFYSTDIGEVLRYLEVGTVVAGNTSGTFKVFLKNTVGYKVKNIILTTAQKDLDPVDEKVQLSLTDKPFTPTHMLELGSLEHGEQATFYVRISTSRKAIGGGFFDVRVVGDPA</sequence>
<organism evidence="4 5">
    <name type="scientific">Paenibacillus silvae</name>
    <dbReference type="NCBI Taxonomy" id="1325358"/>
    <lineage>
        <taxon>Bacteria</taxon>
        <taxon>Bacillati</taxon>
        <taxon>Bacillota</taxon>
        <taxon>Bacilli</taxon>
        <taxon>Bacillales</taxon>
        <taxon>Paenibacillaceae</taxon>
        <taxon>Paenibacillus</taxon>
    </lineage>
</organism>
<name>A0A2W6N8Z0_9BACL</name>
<dbReference type="SMART" id="SM00560">
    <property type="entry name" value="LamGL"/>
    <property type="match status" value="1"/>
</dbReference>
<dbReference type="AlphaFoldDB" id="A0A2W6N8Z0"/>
<feature type="domain" description="LamG-like jellyroll fold" evidence="3">
    <location>
        <begin position="22"/>
        <end position="150"/>
    </location>
</feature>
<protein>
    <recommendedName>
        <fullName evidence="3">LamG-like jellyroll fold domain-containing protein</fullName>
    </recommendedName>
</protein>
<dbReference type="Proteomes" id="UP000249204">
    <property type="component" value="Unassembled WGS sequence"/>
</dbReference>
<dbReference type="EMBL" id="QKWW01000098">
    <property type="protein sequence ID" value="PZT52417.1"/>
    <property type="molecule type" value="Genomic_DNA"/>
</dbReference>
<keyword evidence="2" id="KW-1015">Disulfide bond</keyword>
<keyword evidence="1" id="KW-0732">Signal</keyword>
<accession>A0A2W6N8Z0</accession>
<reference evidence="4 5" key="1">
    <citation type="submission" date="2018-06" db="EMBL/GenBank/DDBJ databases">
        <title>Isolation of heavy metals resistant Paenibacillus silvae NC2 from Gold-Copper mine in ZiJin, China.</title>
        <authorList>
            <person name="Xu J."/>
            <person name="Mazhar H.S."/>
            <person name="Rensing C."/>
        </authorList>
    </citation>
    <scope>NUCLEOTIDE SEQUENCE [LARGE SCALE GENOMIC DNA]</scope>
    <source>
        <strain evidence="4 5">NC2</strain>
    </source>
</reference>
<comment type="caution">
    <text evidence="4">The sequence shown here is derived from an EMBL/GenBank/DDBJ whole genome shotgun (WGS) entry which is preliminary data.</text>
</comment>
<evidence type="ECO:0000256" key="1">
    <source>
        <dbReference type="ARBA" id="ARBA00022729"/>
    </source>
</evidence>
<dbReference type="Pfam" id="PF13385">
    <property type="entry name" value="Laminin_G_3"/>
    <property type="match status" value="1"/>
</dbReference>
<dbReference type="InterPro" id="IPR006558">
    <property type="entry name" value="LamG-like"/>
</dbReference>
<dbReference type="RefSeq" id="WP_111273295.1">
    <property type="nucleotide sequence ID" value="NZ_QKWW01000098.1"/>
</dbReference>
<evidence type="ECO:0000256" key="2">
    <source>
        <dbReference type="ARBA" id="ARBA00023157"/>
    </source>
</evidence>
<dbReference type="Gene3D" id="2.60.120.200">
    <property type="match status" value="1"/>
</dbReference>
<evidence type="ECO:0000313" key="5">
    <source>
        <dbReference type="Proteomes" id="UP000249204"/>
    </source>
</evidence>
<proteinExistence type="predicted"/>
<dbReference type="SUPFAM" id="SSF49899">
    <property type="entry name" value="Concanavalin A-like lectins/glucanases"/>
    <property type="match status" value="1"/>
</dbReference>
<evidence type="ECO:0000259" key="3">
    <source>
        <dbReference type="SMART" id="SM00560"/>
    </source>
</evidence>
<evidence type="ECO:0000313" key="4">
    <source>
        <dbReference type="EMBL" id="PZT52417.1"/>
    </source>
</evidence>
<gene>
    <name evidence="4" type="ORF">DN757_27210</name>
</gene>